<reference evidence="1 2" key="1">
    <citation type="submission" date="2020-09" db="EMBL/GenBank/DDBJ databases">
        <title>Novel species of Mucilaginibacter isolated from a glacier on the Tibetan Plateau.</title>
        <authorList>
            <person name="Liu Q."/>
            <person name="Xin Y.-H."/>
        </authorList>
    </citation>
    <scope>NUCLEOTIDE SEQUENCE [LARGE SCALE GENOMIC DNA]</scope>
    <source>
        <strain evidence="1 2">CGMCC 1.13878</strain>
    </source>
</reference>
<keyword evidence="2" id="KW-1185">Reference proteome</keyword>
<protein>
    <submittedName>
        <fullName evidence="1">Uncharacterized protein</fullName>
    </submittedName>
</protein>
<proteinExistence type="predicted"/>
<dbReference type="EMBL" id="JACWMW010000002">
    <property type="protein sequence ID" value="MBD1385028.1"/>
    <property type="molecule type" value="Genomic_DNA"/>
</dbReference>
<gene>
    <name evidence="1" type="ORF">IDJ75_07035</name>
</gene>
<name>A0ABR7X360_9SPHI</name>
<comment type="caution">
    <text evidence="1">The sequence shown here is derived from an EMBL/GenBank/DDBJ whole genome shotgun (WGS) entry which is preliminary data.</text>
</comment>
<evidence type="ECO:0000313" key="2">
    <source>
        <dbReference type="Proteomes" id="UP000618754"/>
    </source>
</evidence>
<organism evidence="1 2">
    <name type="scientific">Mucilaginibacter rigui</name>
    <dbReference type="NCBI Taxonomy" id="534635"/>
    <lineage>
        <taxon>Bacteria</taxon>
        <taxon>Pseudomonadati</taxon>
        <taxon>Bacteroidota</taxon>
        <taxon>Sphingobacteriia</taxon>
        <taxon>Sphingobacteriales</taxon>
        <taxon>Sphingobacteriaceae</taxon>
        <taxon>Mucilaginibacter</taxon>
    </lineage>
</organism>
<accession>A0ABR7X360</accession>
<sequence>MKAIKCKKLNHAITSRVIDLHDKGYTDDFLPTKDQTFLHIQNSENFTMADLNIKVIDQGFDQLTKSYKYIHTIETVNGDKGLLIADFICTTTFFAN</sequence>
<evidence type="ECO:0000313" key="1">
    <source>
        <dbReference type="EMBL" id="MBD1385028.1"/>
    </source>
</evidence>
<dbReference type="RefSeq" id="WP_191174927.1">
    <property type="nucleotide sequence ID" value="NZ_JACWMW010000002.1"/>
</dbReference>
<dbReference type="Proteomes" id="UP000618754">
    <property type="component" value="Unassembled WGS sequence"/>
</dbReference>